<dbReference type="RefSeq" id="WP_136260106.1">
    <property type="nucleotide sequence ID" value="NZ_MWIO01000090.1"/>
</dbReference>
<comment type="caution">
    <text evidence="1">The sequence shown here is derived from an EMBL/GenBank/DDBJ whole genome shotgun (WGS) entry which is preliminary data.</text>
</comment>
<proteinExistence type="predicted"/>
<evidence type="ECO:0000313" key="2">
    <source>
        <dbReference type="Proteomes" id="UP000306317"/>
    </source>
</evidence>
<dbReference type="EMBL" id="MWIO01000090">
    <property type="protein sequence ID" value="THD03719.1"/>
    <property type="molecule type" value="Genomic_DNA"/>
</dbReference>
<accession>A0A4S3K6C8</accession>
<reference evidence="1 2" key="1">
    <citation type="submission" date="2017-02" db="EMBL/GenBank/DDBJ databases">
        <title>Whole genome sequencing of Rhodanobacter lindaniclasticus DSM 17932.</title>
        <authorList>
            <person name="Kumar S."/>
            <person name="Patil P."/>
            <person name="Patil P.B."/>
        </authorList>
    </citation>
    <scope>NUCLEOTIDE SEQUENCE [LARGE SCALE GENOMIC DNA]</scope>
    <source>
        <strain evidence="1 2">DSM 17932</strain>
    </source>
</reference>
<organism evidence="1 2">
    <name type="scientific">Rhodanobacter lindaniclasticus</name>
    <dbReference type="NCBI Taxonomy" id="75310"/>
    <lineage>
        <taxon>Bacteria</taxon>
        <taxon>Pseudomonadati</taxon>
        <taxon>Pseudomonadota</taxon>
        <taxon>Gammaproteobacteria</taxon>
        <taxon>Lysobacterales</taxon>
        <taxon>Rhodanobacteraceae</taxon>
        <taxon>Rhodanobacter</taxon>
    </lineage>
</organism>
<dbReference type="AlphaFoldDB" id="A0A4S3K6C8"/>
<dbReference type="Proteomes" id="UP000306317">
    <property type="component" value="Unassembled WGS sequence"/>
</dbReference>
<keyword evidence="2" id="KW-1185">Reference proteome</keyword>
<gene>
    <name evidence="1" type="ORF">B1991_18240</name>
</gene>
<evidence type="ECO:0000313" key="1">
    <source>
        <dbReference type="EMBL" id="THD03719.1"/>
    </source>
</evidence>
<protein>
    <recommendedName>
        <fullName evidence="3">DUF3077 domain-containing protein</fullName>
    </recommendedName>
</protein>
<sequence>METPANNVVLFRPRITHDVNAAWIAPAVFDQYSYALTLALAAVARERTPAAIEKAQSMVKLLNEVLACLHSEATK</sequence>
<evidence type="ECO:0008006" key="3">
    <source>
        <dbReference type="Google" id="ProtNLM"/>
    </source>
</evidence>
<name>A0A4S3K6C8_9GAMM</name>